<dbReference type="AlphaFoldDB" id="A0A6N9TJE1"/>
<organism evidence="1 2">
    <name type="scientific">Alteromonas genovensis</name>
    <dbReference type="NCBI Taxonomy" id="471225"/>
    <lineage>
        <taxon>Bacteria</taxon>
        <taxon>Pseudomonadati</taxon>
        <taxon>Pseudomonadota</taxon>
        <taxon>Gammaproteobacteria</taxon>
        <taxon>Alteromonadales</taxon>
        <taxon>Alteromonadaceae</taxon>
        <taxon>Alteromonas/Salinimonas group</taxon>
        <taxon>Alteromonas</taxon>
    </lineage>
</organism>
<comment type="caution">
    <text evidence="1">The sequence shown here is derived from an EMBL/GenBank/DDBJ whole genome shotgun (WGS) entry which is preliminary data.</text>
</comment>
<dbReference type="Gene3D" id="6.10.140.1840">
    <property type="match status" value="1"/>
</dbReference>
<accession>A0A6N9TJE1</accession>
<dbReference type="InterPro" id="IPR053747">
    <property type="entry name" value="Fluoresc_Recovery_Reg"/>
</dbReference>
<protein>
    <submittedName>
        <fullName evidence="1">Uncharacterized protein</fullName>
    </submittedName>
</protein>
<sequence>MISEADWKHFKRVKADALDKCCQQVLDDVRKGIDNPELSNHARYLYLYKLMENSDKRIANIFDYNARSKAMLQLALMKSEGLLEAKQINGFSDELQSFINSHD</sequence>
<evidence type="ECO:0000313" key="1">
    <source>
        <dbReference type="EMBL" id="NDW17251.1"/>
    </source>
</evidence>
<reference evidence="1 2" key="1">
    <citation type="submission" date="2020-01" db="EMBL/GenBank/DDBJ databases">
        <title>Genomes of bacteria type strains.</title>
        <authorList>
            <person name="Chen J."/>
            <person name="Zhu S."/>
            <person name="Yang J."/>
        </authorList>
    </citation>
    <scope>NUCLEOTIDE SEQUENCE [LARGE SCALE GENOMIC DNA]</scope>
    <source>
        <strain evidence="1 2">LMG 24078</strain>
    </source>
</reference>
<dbReference type="RefSeq" id="WP_163107766.1">
    <property type="nucleotide sequence ID" value="NZ_JAAAWO010000018.1"/>
</dbReference>
<name>A0A6N9TJE1_9ALTE</name>
<gene>
    <name evidence="1" type="ORF">GTQ48_17180</name>
</gene>
<evidence type="ECO:0000313" key="2">
    <source>
        <dbReference type="Proteomes" id="UP000471381"/>
    </source>
</evidence>
<dbReference type="Proteomes" id="UP000471381">
    <property type="component" value="Unassembled WGS sequence"/>
</dbReference>
<dbReference type="EMBL" id="JAAAWO010000018">
    <property type="protein sequence ID" value="NDW17251.1"/>
    <property type="molecule type" value="Genomic_DNA"/>
</dbReference>
<keyword evidence="2" id="KW-1185">Reference proteome</keyword>
<proteinExistence type="predicted"/>